<evidence type="ECO:0000313" key="2">
    <source>
        <dbReference type="EMBL" id="MCG3420622.1"/>
    </source>
</evidence>
<keyword evidence="3" id="KW-1185">Reference proteome</keyword>
<evidence type="ECO:0000256" key="1">
    <source>
        <dbReference type="SAM" id="Phobius"/>
    </source>
</evidence>
<feature type="transmembrane region" description="Helical" evidence="1">
    <location>
        <begin position="142"/>
        <end position="165"/>
    </location>
</feature>
<dbReference type="AlphaFoldDB" id="A0AAW5B8T1"/>
<keyword evidence="1" id="KW-0812">Transmembrane</keyword>
<accession>A0AAW5B8T1</accession>
<dbReference type="NCBIfam" id="TIGR02893">
    <property type="entry name" value="spore_yabQ"/>
    <property type="match status" value="1"/>
</dbReference>
<sequence length="197" mass="23273">MTLSTQFLTMLTMVSSGFYLGIVQDTFRRFTPYWKKRVVLTYTMEISFWLTQTLIVFYVLFRVNGGELRFYIFAACLLGFATYQALAADSYKKLLEHIIRIMTAVYRFVERCVIALIITPIKWILKLLWTITFHVFKLLGTVLLFLLTVIIAPIGWIFGFIYRLLPEGFKKNIRKLAGFYSKMKNICIKLMKRLKRR</sequence>
<organism evidence="2 3">
    <name type="scientific">Oceanobacillus jordanicus</name>
    <dbReference type="NCBI Taxonomy" id="2867266"/>
    <lineage>
        <taxon>Bacteria</taxon>
        <taxon>Bacillati</taxon>
        <taxon>Bacillota</taxon>
        <taxon>Bacilli</taxon>
        <taxon>Bacillales</taxon>
        <taxon>Bacillaceae</taxon>
        <taxon>Oceanobacillus</taxon>
    </lineage>
</organism>
<dbReference type="Pfam" id="PF09578">
    <property type="entry name" value="Spore_YabQ"/>
    <property type="match status" value="1"/>
</dbReference>
<reference evidence="2 3" key="1">
    <citation type="journal article" date="2022" name="Evol. Bioinform. Online">
        <title>Draft Genome Sequence of Oceanobacillus jordanicus Strain GSFE11, a Halotolerant Plant Growth-Promoting Bacterial Endophyte Isolated From the Jordan Valley.</title>
        <authorList>
            <person name="Alhindi T."/>
            <person name="Albdaiwi R."/>
        </authorList>
    </citation>
    <scope>NUCLEOTIDE SEQUENCE [LARGE SCALE GENOMIC DNA]</scope>
    <source>
        <strain evidence="2 3">GSFE11</strain>
    </source>
</reference>
<dbReference type="Proteomes" id="UP001199631">
    <property type="component" value="Unassembled WGS sequence"/>
</dbReference>
<dbReference type="InterPro" id="IPR019074">
    <property type="entry name" value="YabQ"/>
</dbReference>
<dbReference type="EMBL" id="JAIFZM010000016">
    <property type="protein sequence ID" value="MCG3420622.1"/>
    <property type="molecule type" value="Genomic_DNA"/>
</dbReference>
<feature type="transmembrane region" description="Helical" evidence="1">
    <location>
        <begin position="112"/>
        <end position="136"/>
    </location>
</feature>
<dbReference type="RefSeq" id="WP_275949845.1">
    <property type="nucleotide sequence ID" value="NZ_JAIFZM010000016.1"/>
</dbReference>
<name>A0AAW5B8T1_9BACI</name>
<comment type="caution">
    <text evidence="2">The sequence shown here is derived from an EMBL/GenBank/DDBJ whole genome shotgun (WGS) entry which is preliminary data.</text>
</comment>
<gene>
    <name evidence="2" type="primary">yabQ</name>
    <name evidence="2" type="ORF">K3T81_15860</name>
</gene>
<proteinExistence type="predicted"/>
<feature type="transmembrane region" description="Helical" evidence="1">
    <location>
        <begin position="39"/>
        <end position="58"/>
    </location>
</feature>
<evidence type="ECO:0000313" key="3">
    <source>
        <dbReference type="Proteomes" id="UP001199631"/>
    </source>
</evidence>
<keyword evidence="1" id="KW-1133">Transmembrane helix</keyword>
<feature type="transmembrane region" description="Helical" evidence="1">
    <location>
        <begin position="70"/>
        <end position="91"/>
    </location>
</feature>
<keyword evidence="1" id="KW-0472">Membrane</keyword>
<protein>
    <submittedName>
        <fullName evidence="2">Spore cortex biosynthesis protein YabQ</fullName>
    </submittedName>
</protein>